<evidence type="ECO:0000256" key="1">
    <source>
        <dbReference type="ARBA" id="ARBA00004370"/>
    </source>
</evidence>
<keyword evidence="6" id="KW-0472">Membrane</keyword>
<keyword evidence="10" id="KW-1185">Reference proteome</keyword>
<feature type="transmembrane region" description="Helical" evidence="6">
    <location>
        <begin position="12"/>
        <end position="30"/>
    </location>
</feature>
<dbReference type="GO" id="GO:0004888">
    <property type="term" value="F:transmembrane signaling receptor activity"/>
    <property type="evidence" value="ECO:0007669"/>
    <property type="project" value="InterPro"/>
</dbReference>
<evidence type="ECO:0000256" key="6">
    <source>
        <dbReference type="SAM" id="Phobius"/>
    </source>
</evidence>
<keyword evidence="6" id="KW-0812">Transmembrane</keyword>
<dbReference type="FunFam" id="1.10.287.950:FF:000001">
    <property type="entry name" value="Methyl-accepting chemotaxis sensory transducer"/>
    <property type="match status" value="1"/>
</dbReference>
<dbReference type="InterPro" id="IPR004089">
    <property type="entry name" value="MCPsignal_dom"/>
</dbReference>
<feature type="domain" description="HAMP" evidence="8">
    <location>
        <begin position="212"/>
        <end position="264"/>
    </location>
</feature>
<dbReference type="SMART" id="SM00304">
    <property type="entry name" value="HAMP"/>
    <property type="match status" value="1"/>
</dbReference>
<feature type="region of interest" description="Disordered" evidence="5">
    <location>
        <begin position="523"/>
        <end position="601"/>
    </location>
</feature>
<dbReference type="InterPro" id="IPR004090">
    <property type="entry name" value="Chemotax_Me-accpt_rcpt"/>
</dbReference>
<comment type="subcellular location">
    <subcellularLocation>
        <location evidence="1">Membrane</location>
    </subcellularLocation>
</comment>
<evidence type="ECO:0000313" key="10">
    <source>
        <dbReference type="Proteomes" id="UP000183656"/>
    </source>
</evidence>
<dbReference type="PROSITE" id="PS50111">
    <property type="entry name" value="CHEMOTAXIS_TRANSDUC_2"/>
    <property type="match status" value="1"/>
</dbReference>
<dbReference type="Pfam" id="PF00672">
    <property type="entry name" value="HAMP"/>
    <property type="match status" value="1"/>
</dbReference>
<keyword evidence="2" id="KW-0488">Methylation</keyword>
<evidence type="ECO:0000313" key="9">
    <source>
        <dbReference type="EMBL" id="SFU44382.1"/>
    </source>
</evidence>
<gene>
    <name evidence="9" type="ORF">SAMN04489707_1004105</name>
</gene>
<dbReference type="AlphaFoldDB" id="A0A1I7G7D8"/>
<dbReference type="EMBL" id="FPBX01000004">
    <property type="protein sequence ID" value="SFU44382.1"/>
    <property type="molecule type" value="Genomic_DNA"/>
</dbReference>
<evidence type="ECO:0000256" key="5">
    <source>
        <dbReference type="SAM" id="MobiDB-lite"/>
    </source>
</evidence>
<evidence type="ECO:0000259" key="7">
    <source>
        <dbReference type="PROSITE" id="PS50111"/>
    </source>
</evidence>
<reference evidence="9 10" key="1">
    <citation type="submission" date="2016-10" db="EMBL/GenBank/DDBJ databases">
        <authorList>
            <person name="de Groot N.N."/>
        </authorList>
    </citation>
    <scope>NUCLEOTIDE SEQUENCE [LARGE SCALE GENOMIC DNA]</scope>
    <source>
        <strain evidence="9 10">R-24608</strain>
    </source>
</reference>
<dbReference type="GO" id="GO:0006935">
    <property type="term" value="P:chemotaxis"/>
    <property type="evidence" value="ECO:0007669"/>
    <property type="project" value="InterPro"/>
</dbReference>
<dbReference type="CDD" id="cd19411">
    <property type="entry name" value="MCP2201-like_sensor"/>
    <property type="match status" value="1"/>
</dbReference>
<name>A0A1I7G7D8_9BURK</name>
<dbReference type="PROSITE" id="PS50885">
    <property type="entry name" value="HAMP"/>
    <property type="match status" value="1"/>
</dbReference>
<dbReference type="CDD" id="cd06225">
    <property type="entry name" value="HAMP"/>
    <property type="match status" value="1"/>
</dbReference>
<sequence length="601" mass="62821">MNFNHISVGRKLWAIVIGLMAVMMGLVYGMQSYVASVDDETSRVVQFNEDRITLALRWKGGTELTSNRLVSSLVTTDDSLSEALLGQVKAGIAAVSEIQKQVTELTVSGASKQGLERIATERAAVLKLVAEGQKLRADGDLAGAQRLVRERLNPAIATYVAAQEAFVELQQRERDEAKAQGLQVRTVAQWTGMGVSMLILAMGLVLAWLTVRSVTVPLERAVGLADQIAGGDLTADIHDDRKDELGHLLRSLSAMAARLRAVVGEVRSGVESVSAASSQIATGNHDLSARTEQTAANLEETAASMEELTATVTQSAETARQANLLAGQAAQAAQRGGEVVGQVVSSMQHITDSSRKIADIIGVIDSIAFQTNILALNAAVEAARAGEQGRGFAVVAGEVRALAQRSADAAKEIKGLITASVESVESGSQQVSQAGQSMEEIVQGVRRMSDLIAEITASTSEQRDGIGQVNQAVTNLDQMTQQNAALVEESSAAAASMHDQALRLAEVVAVFNVGAGAAVRAAAPARAPVRSPARAPMRAPAVQRAPAAAVTTAKKVPAAPSQVASSKPPQPKAAAPQLPAAPAKAAPPRPSATAEDEWESF</sequence>
<protein>
    <submittedName>
        <fullName evidence="9">Methyl-accepting chemotaxis protein</fullName>
    </submittedName>
</protein>
<comment type="similarity">
    <text evidence="3">Belongs to the methyl-accepting chemotaxis (MCP) protein family.</text>
</comment>
<dbReference type="InterPro" id="IPR047347">
    <property type="entry name" value="YvaQ-like_sensor"/>
</dbReference>
<dbReference type="OrthoDB" id="8724552at2"/>
<dbReference type="PANTHER" id="PTHR43531">
    <property type="entry name" value="PROTEIN ICFG"/>
    <property type="match status" value="1"/>
</dbReference>
<dbReference type="Pfam" id="PF00015">
    <property type="entry name" value="MCPsignal"/>
    <property type="match status" value="1"/>
</dbReference>
<dbReference type="STRING" id="343013.SAMN04489707_1004105"/>
<organism evidence="9 10">
    <name type="scientific">Paenacidovorax caeni</name>
    <dbReference type="NCBI Taxonomy" id="343013"/>
    <lineage>
        <taxon>Bacteria</taxon>
        <taxon>Pseudomonadati</taxon>
        <taxon>Pseudomonadota</taxon>
        <taxon>Betaproteobacteria</taxon>
        <taxon>Burkholderiales</taxon>
        <taxon>Comamonadaceae</taxon>
        <taxon>Paenacidovorax</taxon>
    </lineage>
</organism>
<dbReference type="RefSeq" id="WP_054254854.1">
    <property type="nucleotide sequence ID" value="NZ_CYIG01000002.1"/>
</dbReference>
<proteinExistence type="inferred from homology"/>
<feature type="compositionally biased region" description="Low complexity" evidence="5">
    <location>
        <begin position="523"/>
        <end position="584"/>
    </location>
</feature>
<dbReference type="GO" id="GO:0007165">
    <property type="term" value="P:signal transduction"/>
    <property type="evidence" value="ECO:0007669"/>
    <property type="project" value="UniProtKB-KW"/>
</dbReference>
<evidence type="ECO:0000256" key="3">
    <source>
        <dbReference type="ARBA" id="ARBA00029447"/>
    </source>
</evidence>
<dbReference type="GO" id="GO:0005886">
    <property type="term" value="C:plasma membrane"/>
    <property type="evidence" value="ECO:0007669"/>
    <property type="project" value="TreeGrafter"/>
</dbReference>
<dbReference type="Proteomes" id="UP000183656">
    <property type="component" value="Unassembled WGS sequence"/>
</dbReference>
<keyword evidence="4" id="KW-0807">Transducer</keyword>
<dbReference type="SMART" id="SM00283">
    <property type="entry name" value="MA"/>
    <property type="match status" value="1"/>
</dbReference>
<evidence type="ECO:0000259" key="8">
    <source>
        <dbReference type="PROSITE" id="PS50885"/>
    </source>
</evidence>
<dbReference type="InterPro" id="IPR003660">
    <property type="entry name" value="HAMP_dom"/>
</dbReference>
<dbReference type="SUPFAM" id="SSF58104">
    <property type="entry name" value="Methyl-accepting chemotaxis protein (MCP) signaling domain"/>
    <property type="match status" value="1"/>
</dbReference>
<dbReference type="Gene3D" id="1.10.287.950">
    <property type="entry name" value="Methyl-accepting chemotaxis protein"/>
    <property type="match status" value="1"/>
</dbReference>
<dbReference type="InterPro" id="IPR051310">
    <property type="entry name" value="MCP_chemotaxis"/>
</dbReference>
<keyword evidence="6" id="KW-1133">Transmembrane helix</keyword>
<feature type="domain" description="Methyl-accepting transducer" evidence="7">
    <location>
        <begin position="269"/>
        <end position="498"/>
    </location>
</feature>
<dbReference type="PANTHER" id="PTHR43531:SF14">
    <property type="entry name" value="METHYL-ACCEPTING CHEMOTAXIS PROTEIN I-RELATED"/>
    <property type="match status" value="1"/>
</dbReference>
<accession>A0A1I7G7D8</accession>
<dbReference type="CDD" id="cd11386">
    <property type="entry name" value="MCP_signal"/>
    <property type="match status" value="1"/>
</dbReference>
<evidence type="ECO:0000256" key="4">
    <source>
        <dbReference type="PROSITE-ProRule" id="PRU00284"/>
    </source>
</evidence>
<evidence type="ECO:0000256" key="2">
    <source>
        <dbReference type="ARBA" id="ARBA00022481"/>
    </source>
</evidence>
<dbReference type="PRINTS" id="PR00260">
    <property type="entry name" value="CHEMTRNSDUCR"/>
</dbReference>